<protein>
    <recommendedName>
        <fullName evidence="3">DUF2066 domain-containing protein</fullName>
    </recommendedName>
</protein>
<organism evidence="1 2">
    <name type="scientific">Neptuniibacter caesariensis</name>
    <dbReference type="NCBI Taxonomy" id="207954"/>
    <lineage>
        <taxon>Bacteria</taxon>
        <taxon>Pseudomonadati</taxon>
        <taxon>Pseudomonadota</taxon>
        <taxon>Gammaproteobacteria</taxon>
        <taxon>Oceanospirillales</taxon>
        <taxon>Oceanospirillaceae</taxon>
        <taxon>Neptuniibacter</taxon>
    </lineage>
</organism>
<dbReference type="InterPro" id="IPR018642">
    <property type="entry name" value="DUF2066"/>
</dbReference>
<dbReference type="RefSeq" id="WP_007020155.1">
    <property type="nucleotide sequence ID" value="NZ_CH724125.1"/>
</dbReference>
<name>A0A7U8GR24_NEPCE</name>
<dbReference type="AlphaFoldDB" id="A0A7U8GR24"/>
<evidence type="ECO:0000313" key="1">
    <source>
        <dbReference type="EMBL" id="EAR59740.1"/>
    </source>
</evidence>
<evidence type="ECO:0008006" key="3">
    <source>
        <dbReference type="Google" id="ProtNLM"/>
    </source>
</evidence>
<dbReference type="EMBL" id="AAOW01000034">
    <property type="protein sequence ID" value="EAR59740.1"/>
    <property type="molecule type" value="Genomic_DNA"/>
</dbReference>
<dbReference type="Pfam" id="PF09839">
    <property type="entry name" value="DUF2066"/>
    <property type="match status" value="1"/>
</dbReference>
<gene>
    <name evidence="1" type="ORF">MED92_12446</name>
</gene>
<sequence>MDFIRGSVVVFWLLFSSWVSAGTVSGIYSTQLVVGEPATEPSPVQIETGLRQVLIKVSGNSAISSNPVIQGQLPNAVNLLQQFSFKDTEQGSSIILQLDYAQSLVDALVSQTGMKPLGIQRPTVLFWLATDLQKEQDYVMPEDKVVNTLRDVAATRALPVQFPLLDLTDQSSLPVADLWGLFEESIESASLRYRPDAVVAARLSYRDSGQVQLEWLFNSVHGSKRLSGLGSDEQVIKEMVNAIADQLFKPVASHKLSHFQTGVEVHFSNISSLADYVQLAGFLKSLPVVNSANTERVQGDLLVMRLELDSSEEQMLQAISVEPRLTLQNRDIDNQGRTVFSYRWQN</sequence>
<keyword evidence="2" id="KW-1185">Reference proteome</keyword>
<comment type="caution">
    <text evidence="1">The sequence shown here is derived from an EMBL/GenBank/DDBJ whole genome shotgun (WGS) entry which is preliminary data.</text>
</comment>
<dbReference type="OrthoDB" id="6195299at2"/>
<proteinExistence type="predicted"/>
<accession>A0A7U8GR24</accession>
<dbReference type="Proteomes" id="UP000002171">
    <property type="component" value="Unassembled WGS sequence"/>
</dbReference>
<evidence type="ECO:0000313" key="2">
    <source>
        <dbReference type="Proteomes" id="UP000002171"/>
    </source>
</evidence>
<reference evidence="1 2" key="1">
    <citation type="submission" date="2006-02" db="EMBL/GenBank/DDBJ databases">
        <authorList>
            <person name="Pinhassi J."/>
            <person name="Pedros-Alio C."/>
            <person name="Ferriera S."/>
            <person name="Johnson J."/>
            <person name="Kravitz S."/>
            <person name="Halpern A."/>
            <person name="Remington K."/>
            <person name="Beeson K."/>
            <person name="Tran B."/>
            <person name="Rogers Y.-H."/>
            <person name="Friedman R."/>
            <person name="Venter J.C."/>
        </authorList>
    </citation>
    <scope>NUCLEOTIDE SEQUENCE [LARGE SCALE GENOMIC DNA]</scope>
    <source>
        <strain evidence="1 2">MED92</strain>
    </source>
</reference>